<dbReference type="PATRIC" id="fig|1278073.3.peg.947"/>
<dbReference type="RefSeq" id="WP_015346521.1">
    <property type="nucleotide sequence ID" value="NC_020126.1"/>
</dbReference>
<feature type="transmembrane region" description="Helical" evidence="9">
    <location>
        <begin position="20"/>
        <end position="40"/>
    </location>
</feature>
<dbReference type="GO" id="GO:0016020">
    <property type="term" value="C:membrane"/>
    <property type="evidence" value="ECO:0007669"/>
    <property type="project" value="UniProtKB-SubCell"/>
</dbReference>
<keyword evidence="6 9" id="KW-0812">Transmembrane</keyword>
<gene>
    <name evidence="10" type="ordered locus">MYSTI_00909</name>
</gene>
<dbReference type="EMBL" id="CP004025">
    <property type="protein sequence ID" value="AGC42258.1"/>
    <property type="molecule type" value="Genomic_DNA"/>
</dbReference>
<protein>
    <submittedName>
        <fullName evidence="10">Putative carotenoid biosynthesis protein</fullName>
    </submittedName>
</protein>
<feature type="transmembrane region" description="Helical" evidence="9">
    <location>
        <begin position="277"/>
        <end position="298"/>
    </location>
</feature>
<evidence type="ECO:0000313" key="11">
    <source>
        <dbReference type="Proteomes" id="UP000011131"/>
    </source>
</evidence>
<evidence type="ECO:0000256" key="4">
    <source>
        <dbReference type="ARBA" id="ARBA00022676"/>
    </source>
</evidence>
<dbReference type="InterPro" id="IPR025993">
    <property type="entry name" value="Ceramide_glucosylTrfase"/>
</dbReference>
<keyword evidence="8 9" id="KW-0472">Membrane</keyword>
<evidence type="ECO:0000256" key="6">
    <source>
        <dbReference type="ARBA" id="ARBA00022692"/>
    </source>
</evidence>
<comment type="subcellular location">
    <subcellularLocation>
        <location evidence="1">Membrane</location>
        <topology evidence="1">Multi-pass membrane protein</topology>
    </subcellularLocation>
</comment>
<evidence type="ECO:0000256" key="8">
    <source>
        <dbReference type="ARBA" id="ARBA00023136"/>
    </source>
</evidence>
<keyword evidence="5" id="KW-0808">Transferase</keyword>
<evidence type="ECO:0000256" key="5">
    <source>
        <dbReference type="ARBA" id="ARBA00022679"/>
    </source>
</evidence>
<evidence type="ECO:0000256" key="2">
    <source>
        <dbReference type="ARBA" id="ARBA00004760"/>
    </source>
</evidence>
<dbReference type="Proteomes" id="UP000011131">
    <property type="component" value="Chromosome"/>
</dbReference>
<name>L7U223_MYXSD</name>
<evidence type="ECO:0000256" key="3">
    <source>
        <dbReference type="ARBA" id="ARBA00004991"/>
    </source>
</evidence>
<keyword evidence="7 9" id="KW-1133">Transmembrane helix</keyword>
<dbReference type="Gene3D" id="3.90.550.10">
    <property type="entry name" value="Spore Coat Polysaccharide Biosynthesis Protein SpsA, Chain A"/>
    <property type="match status" value="1"/>
</dbReference>
<dbReference type="KEGG" id="msd:MYSTI_00909"/>
<comment type="pathway">
    <text evidence="2">Lipid metabolism; sphingolipid metabolism.</text>
</comment>
<proteinExistence type="predicted"/>
<evidence type="ECO:0000256" key="7">
    <source>
        <dbReference type="ARBA" id="ARBA00022989"/>
    </source>
</evidence>
<organism evidence="10 11">
    <name type="scientific">Myxococcus stipitatus (strain DSM 14675 / JCM 12634 / Mx s8)</name>
    <dbReference type="NCBI Taxonomy" id="1278073"/>
    <lineage>
        <taxon>Bacteria</taxon>
        <taxon>Pseudomonadati</taxon>
        <taxon>Myxococcota</taxon>
        <taxon>Myxococcia</taxon>
        <taxon>Myxococcales</taxon>
        <taxon>Cystobacterineae</taxon>
        <taxon>Myxococcaceae</taxon>
        <taxon>Myxococcus</taxon>
    </lineage>
</organism>
<evidence type="ECO:0000313" key="10">
    <source>
        <dbReference type="EMBL" id="AGC42258.1"/>
    </source>
</evidence>
<accession>L7U223</accession>
<comment type="pathway">
    <text evidence="3">Sphingolipid metabolism.</text>
</comment>
<dbReference type="GO" id="GO:0016757">
    <property type="term" value="F:glycosyltransferase activity"/>
    <property type="evidence" value="ECO:0007669"/>
    <property type="project" value="UniProtKB-KW"/>
</dbReference>
<evidence type="ECO:0000256" key="1">
    <source>
        <dbReference type="ARBA" id="ARBA00004141"/>
    </source>
</evidence>
<dbReference type="HOGENOM" id="CLU_739308_0_0_7"/>
<dbReference type="eggNOG" id="COG1215">
    <property type="taxonomic scope" value="Bacteria"/>
</dbReference>
<reference evidence="10 11" key="1">
    <citation type="journal article" date="2013" name="Genome Announc.">
        <title>Complete genome sequence of Myxococcus stipitatus strain DSM 14675, a fruiting myxobacterium.</title>
        <authorList>
            <person name="Huntley S."/>
            <person name="Kneip S."/>
            <person name="Treuner-Lange A."/>
            <person name="Sogaard-Andersen L."/>
        </authorList>
    </citation>
    <scope>NUCLEOTIDE SEQUENCE [LARGE SCALE GENOMIC DNA]</scope>
    <source>
        <strain evidence="11">DSM 14675 / JCM 12634 / Mx s8</strain>
    </source>
</reference>
<dbReference type="AlphaFoldDB" id="L7U223"/>
<dbReference type="Pfam" id="PF13506">
    <property type="entry name" value="Glyco_transf_21"/>
    <property type="match status" value="1"/>
</dbReference>
<dbReference type="InterPro" id="IPR029044">
    <property type="entry name" value="Nucleotide-diphossugar_trans"/>
</dbReference>
<keyword evidence="11" id="KW-1185">Reference proteome</keyword>
<sequence>MSALTHEGLASVLMSDASVPVLVGVAWAVLAAGFSAVALFRLARMRPTQGPLSTRPAVLLLRPVDAPTPRELENLSRPIDYAGPLEQVVVSPYRPRLPPGMRWLPSDPPTPNRKVGHLLYALEALPVGARVVLAVDADVAVTGALVEGLAAPLLQGAALSSAAPTPIDAQDGAGRAMAGLLRYTHHSFLALQVMSAGAKAICGKALGFSPAAMEELKHVSDHIGEDLELSKRLHARGLQVALSTAPAQVPVGTVGSWDVPLSRFTRWMRVLASHRPALFPTVPLLFTPTVPLVVLAALMGSPPLSLAVAVLVGMRVLLALRLDALSAPHEAAPRGRSRALTDWLLGELLLLTAFGVSLGRQGTVTWRGHTYALLPGGRMVRVWPELNGGPG</sequence>
<dbReference type="SUPFAM" id="SSF53448">
    <property type="entry name" value="Nucleotide-diphospho-sugar transferases"/>
    <property type="match status" value="1"/>
</dbReference>
<keyword evidence="4" id="KW-0328">Glycosyltransferase</keyword>
<evidence type="ECO:0000256" key="9">
    <source>
        <dbReference type="SAM" id="Phobius"/>
    </source>
</evidence>
<dbReference type="STRING" id="1278073.MYSTI_00909"/>